<gene>
    <name evidence="1" type="ORF">N7468_007154</name>
</gene>
<accession>A0A9W9NTN9</accession>
<evidence type="ECO:0000313" key="2">
    <source>
        <dbReference type="Proteomes" id="UP001150941"/>
    </source>
</evidence>
<dbReference type="EMBL" id="JAPQKS010000005">
    <property type="protein sequence ID" value="KAJ5225929.1"/>
    <property type="molecule type" value="Genomic_DNA"/>
</dbReference>
<dbReference type="AlphaFoldDB" id="A0A9W9NTN9"/>
<dbReference type="Proteomes" id="UP001150941">
    <property type="component" value="Unassembled WGS sequence"/>
</dbReference>
<dbReference type="RefSeq" id="XP_058329340.1">
    <property type="nucleotide sequence ID" value="XM_058476450.1"/>
</dbReference>
<organism evidence="1 2">
    <name type="scientific">Penicillium chermesinum</name>
    <dbReference type="NCBI Taxonomy" id="63820"/>
    <lineage>
        <taxon>Eukaryota</taxon>
        <taxon>Fungi</taxon>
        <taxon>Dikarya</taxon>
        <taxon>Ascomycota</taxon>
        <taxon>Pezizomycotina</taxon>
        <taxon>Eurotiomycetes</taxon>
        <taxon>Eurotiomycetidae</taxon>
        <taxon>Eurotiales</taxon>
        <taxon>Aspergillaceae</taxon>
        <taxon>Penicillium</taxon>
    </lineage>
</organism>
<reference evidence="1" key="2">
    <citation type="journal article" date="2023" name="IMA Fungus">
        <title>Comparative genomic study of the Penicillium genus elucidates a diverse pangenome and 15 lateral gene transfer events.</title>
        <authorList>
            <person name="Petersen C."/>
            <person name="Sorensen T."/>
            <person name="Nielsen M.R."/>
            <person name="Sondergaard T.E."/>
            <person name="Sorensen J.L."/>
            <person name="Fitzpatrick D.A."/>
            <person name="Frisvad J.C."/>
            <person name="Nielsen K.L."/>
        </authorList>
    </citation>
    <scope>NUCLEOTIDE SEQUENCE</scope>
    <source>
        <strain evidence="1">IBT 19713</strain>
    </source>
</reference>
<protein>
    <submittedName>
        <fullName evidence="1">Uncharacterized protein</fullName>
    </submittedName>
</protein>
<dbReference type="GeneID" id="83203753"/>
<sequence length="72" mass="8473">MKHRNHLTYAQRHISEKLKVIVKFGYGNEPPIPWNYQLTLIWKGEPRVNMKKISSVDHGADLNDLDWSTTRV</sequence>
<proteinExistence type="predicted"/>
<comment type="caution">
    <text evidence="1">The sequence shown here is derived from an EMBL/GenBank/DDBJ whole genome shotgun (WGS) entry which is preliminary data.</text>
</comment>
<evidence type="ECO:0000313" key="1">
    <source>
        <dbReference type="EMBL" id="KAJ5225929.1"/>
    </source>
</evidence>
<reference evidence="1" key="1">
    <citation type="submission" date="2022-11" db="EMBL/GenBank/DDBJ databases">
        <authorList>
            <person name="Petersen C."/>
        </authorList>
    </citation>
    <scope>NUCLEOTIDE SEQUENCE</scope>
    <source>
        <strain evidence="1">IBT 19713</strain>
    </source>
</reference>
<keyword evidence="2" id="KW-1185">Reference proteome</keyword>
<name>A0A9W9NTN9_9EURO</name>